<name>A0A4Z1JUM6_9HELO</name>
<evidence type="ECO:0000313" key="2">
    <source>
        <dbReference type="Proteomes" id="UP000297229"/>
    </source>
</evidence>
<dbReference type="EMBL" id="PQXM01000248">
    <property type="protein sequence ID" value="TGO74902.1"/>
    <property type="molecule type" value="Genomic_DNA"/>
</dbReference>
<comment type="caution">
    <text evidence="1">The sequence shown here is derived from an EMBL/GenBank/DDBJ whole genome shotgun (WGS) entry which is preliminary data.</text>
</comment>
<dbReference type="AlphaFoldDB" id="A0A4Z1JUM6"/>
<keyword evidence="2" id="KW-1185">Reference proteome</keyword>
<sequence>MDLEDSRRGRSFFFHRWQGSCVREIVSSGSIDFKLMYSDIISNIQKLNSLEKGFKVIPKV</sequence>
<proteinExistence type="predicted"/>
<gene>
    <name evidence="1" type="ORF">BELL_0249g00130</name>
</gene>
<evidence type="ECO:0000313" key="1">
    <source>
        <dbReference type="EMBL" id="TGO74902.1"/>
    </source>
</evidence>
<dbReference type="Proteomes" id="UP000297229">
    <property type="component" value="Unassembled WGS sequence"/>
</dbReference>
<accession>A0A4Z1JUM6</accession>
<reference evidence="1 2" key="1">
    <citation type="submission" date="2017-12" db="EMBL/GenBank/DDBJ databases">
        <title>Comparative genomics of Botrytis spp.</title>
        <authorList>
            <person name="Valero-Jimenez C.A."/>
            <person name="Tapia P."/>
            <person name="Veloso J."/>
            <person name="Silva-Moreno E."/>
            <person name="Staats M."/>
            <person name="Valdes J.H."/>
            <person name="Van Kan J.A.L."/>
        </authorList>
    </citation>
    <scope>NUCLEOTIDE SEQUENCE [LARGE SCALE GENOMIC DNA]</scope>
    <source>
        <strain evidence="1 2">Be9601</strain>
    </source>
</reference>
<protein>
    <submittedName>
        <fullName evidence="1">Uncharacterized protein</fullName>
    </submittedName>
</protein>
<organism evidence="1 2">
    <name type="scientific">Botrytis elliptica</name>
    <dbReference type="NCBI Taxonomy" id="278938"/>
    <lineage>
        <taxon>Eukaryota</taxon>
        <taxon>Fungi</taxon>
        <taxon>Dikarya</taxon>
        <taxon>Ascomycota</taxon>
        <taxon>Pezizomycotina</taxon>
        <taxon>Leotiomycetes</taxon>
        <taxon>Helotiales</taxon>
        <taxon>Sclerotiniaceae</taxon>
        <taxon>Botrytis</taxon>
    </lineage>
</organism>